<organism evidence="3 4">
    <name type="scientific">Roseivivax jejudonensis</name>
    <dbReference type="NCBI Taxonomy" id="1529041"/>
    <lineage>
        <taxon>Bacteria</taxon>
        <taxon>Pseudomonadati</taxon>
        <taxon>Pseudomonadota</taxon>
        <taxon>Alphaproteobacteria</taxon>
        <taxon>Rhodobacterales</taxon>
        <taxon>Roseobacteraceae</taxon>
        <taxon>Roseivivax</taxon>
    </lineage>
</organism>
<feature type="domain" description="TadE-like" evidence="2">
    <location>
        <begin position="17"/>
        <end position="59"/>
    </location>
</feature>
<proteinExistence type="predicted"/>
<dbReference type="EMBL" id="FWFK01000004">
    <property type="protein sequence ID" value="SLN46384.1"/>
    <property type="molecule type" value="Genomic_DNA"/>
</dbReference>
<dbReference type="AlphaFoldDB" id="A0A1X6ZB74"/>
<sequence length="207" mass="21472">MSRLAAYLADRARDESGAVLIELAAVLGVFFLLVLGLIDFGRLGFAHVLGEKATERAVRMAVVRPPLCPDVDTVVRRSALGLLQPGVTPGTRCADAPGVCRAPDPVSCTAADAGAGADAIWDRVAPFLPANAAPENLRFSYTWDPALNRLGAGYSPLVTVEITDLDFDFISPLGALAAAAGADDADSLGASLPFPSMSASHPAEDLQ</sequence>
<keyword evidence="4" id="KW-1185">Reference proteome</keyword>
<keyword evidence="1" id="KW-1133">Transmembrane helix</keyword>
<dbReference type="Proteomes" id="UP000193570">
    <property type="component" value="Unassembled WGS sequence"/>
</dbReference>
<evidence type="ECO:0000313" key="3">
    <source>
        <dbReference type="EMBL" id="SLN46384.1"/>
    </source>
</evidence>
<keyword evidence="1" id="KW-0812">Transmembrane</keyword>
<protein>
    <submittedName>
        <fullName evidence="3">TadE-like protein</fullName>
    </submittedName>
</protein>
<dbReference type="OrthoDB" id="7856227at2"/>
<dbReference type="Pfam" id="PF07811">
    <property type="entry name" value="TadE"/>
    <property type="match status" value="1"/>
</dbReference>
<dbReference type="RefSeq" id="WP_085791961.1">
    <property type="nucleotide sequence ID" value="NZ_FWFK01000004.1"/>
</dbReference>
<gene>
    <name evidence="3" type="ORF">ROJ8625_02244</name>
</gene>
<reference evidence="3 4" key="1">
    <citation type="submission" date="2017-03" db="EMBL/GenBank/DDBJ databases">
        <authorList>
            <person name="Afonso C.L."/>
            <person name="Miller P.J."/>
            <person name="Scott M.A."/>
            <person name="Spackman E."/>
            <person name="Goraichik I."/>
            <person name="Dimitrov K.M."/>
            <person name="Suarez D.L."/>
            <person name="Swayne D.E."/>
        </authorList>
    </citation>
    <scope>NUCLEOTIDE SEQUENCE [LARGE SCALE GENOMIC DNA]</scope>
    <source>
        <strain evidence="3 4">CECT 8625</strain>
    </source>
</reference>
<feature type="transmembrane region" description="Helical" evidence="1">
    <location>
        <begin position="20"/>
        <end position="38"/>
    </location>
</feature>
<dbReference type="InterPro" id="IPR012495">
    <property type="entry name" value="TadE-like_dom"/>
</dbReference>
<accession>A0A1X6ZB74</accession>
<evidence type="ECO:0000256" key="1">
    <source>
        <dbReference type="SAM" id="Phobius"/>
    </source>
</evidence>
<evidence type="ECO:0000313" key="4">
    <source>
        <dbReference type="Proteomes" id="UP000193570"/>
    </source>
</evidence>
<keyword evidence="1" id="KW-0472">Membrane</keyword>
<name>A0A1X6ZB74_9RHOB</name>
<evidence type="ECO:0000259" key="2">
    <source>
        <dbReference type="Pfam" id="PF07811"/>
    </source>
</evidence>